<accession>A0A0F8WAY3</accession>
<sequence>MTTRDYHAERCCCGRIEDWTEPVILGERLHERLGGEGAFCGPVLHHDLRDQKQEIKKLRAALGRAACRFDAMAGGADEADMPGLVEKATAWAKEAREVAENNADRLLSTVHDDWWKCDKCEVLNHPTHHCGRCGAAPPSSYSKTAPEDPRT</sequence>
<reference evidence="1" key="1">
    <citation type="journal article" date="2015" name="Nature">
        <title>Complex archaea that bridge the gap between prokaryotes and eukaryotes.</title>
        <authorList>
            <person name="Spang A."/>
            <person name="Saw J.H."/>
            <person name="Jorgensen S.L."/>
            <person name="Zaremba-Niedzwiedzka K."/>
            <person name="Martijn J."/>
            <person name="Lind A.E."/>
            <person name="van Eijk R."/>
            <person name="Schleper C."/>
            <person name="Guy L."/>
            <person name="Ettema T.J."/>
        </authorList>
    </citation>
    <scope>NUCLEOTIDE SEQUENCE</scope>
</reference>
<dbReference type="SUPFAM" id="SSF90209">
    <property type="entry name" value="Ran binding protein zinc finger-like"/>
    <property type="match status" value="1"/>
</dbReference>
<protein>
    <recommendedName>
        <fullName evidence="2">RanBP2-type domain-containing protein</fullName>
    </recommendedName>
</protein>
<name>A0A0F8WAY3_9ZZZZ</name>
<evidence type="ECO:0008006" key="2">
    <source>
        <dbReference type="Google" id="ProtNLM"/>
    </source>
</evidence>
<dbReference type="InterPro" id="IPR036443">
    <property type="entry name" value="Znf_RanBP2_sf"/>
</dbReference>
<dbReference type="EMBL" id="LAZR01066333">
    <property type="protein sequence ID" value="KKK53783.1"/>
    <property type="molecule type" value="Genomic_DNA"/>
</dbReference>
<organism evidence="1">
    <name type="scientific">marine sediment metagenome</name>
    <dbReference type="NCBI Taxonomy" id="412755"/>
    <lineage>
        <taxon>unclassified sequences</taxon>
        <taxon>metagenomes</taxon>
        <taxon>ecological metagenomes</taxon>
    </lineage>
</organism>
<evidence type="ECO:0000313" key="1">
    <source>
        <dbReference type="EMBL" id="KKK53783.1"/>
    </source>
</evidence>
<gene>
    <name evidence="1" type="ORF">LCGC14_3091310</name>
</gene>
<dbReference type="AlphaFoldDB" id="A0A0F8WAY3"/>
<comment type="caution">
    <text evidence="1">The sequence shown here is derived from an EMBL/GenBank/DDBJ whole genome shotgun (WGS) entry which is preliminary data.</text>
</comment>
<proteinExistence type="predicted"/>